<evidence type="ECO:0000256" key="4">
    <source>
        <dbReference type="ARBA" id="ARBA00023163"/>
    </source>
</evidence>
<dbReference type="SUPFAM" id="SSF53850">
    <property type="entry name" value="Periplasmic binding protein-like II"/>
    <property type="match status" value="1"/>
</dbReference>
<dbReference type="InterPro" id="IPR005119">
    <property type="entry name" value="LysR_subst-bd"/>
</dbReference>
<dbReference type="Pfam" id="PF03466">
    <property type="entry name" value="LysR_substrate"/>
    <property type="match status" value="1"/>
</dbReference>
<accession>A0ABW7SZ16</accession>
<comment type="caution">
    <text evidence="6">The sequence shown here is derived from an EMBL/GenBank/DDBJ whole genome shotgun (WGS) entry which is preliminary data.</text>
</comment>
<reference evidence="6 7" key="1">
    <citation type="submission" date="2024-10" db="EMBL/GenBank/DDBJ databases">
        <title>The Natural Products Discovery Center: Release of the First 8490 Sequenced Strains for Exploring Actinobacteria Biosynthetic Diversity.</title>
        <authorList>
            <person name="Kalkreuter E."/>
            <person name="Kautsar S.A."/>
            <person name="Yang D."/>
            <person name="Bader C.D."/>
            <person name="Teijaro C.N."/>
            <person name="Fluegel L."/>
            <person name="Davis C.M."/>
            <person name="Simpson J.R."/>
            <person name="Lauterbach L."/>
            <person name="Steele A.D."/>
            <person name="Gui C."/>
            <person name="Meng S."/>
            <person name="Li G."/>
            <person name="Viehrig K."/>
            <person name="Ye F."/>
            <person name="Su P."/>
            <person name="Kiefer A.F."/>
            <person name="Nichols A."/>
            <person name="Cepeda A.J."/>
            <person name="Yan W."/>
            <person name="Fan B."/>
            <person name="Jiang Y."/>
            <person name="Adhikari A."/>
            <person name="Zheng C.-J."/>
            <person name="Schuster L."/>
            <person name="Cowan T.M."/>
            <person name="Smanski M.J."/>
            <person name="Chevrette M.G."/>
            <person name="De Carvalho L.P.S."/>
            <person name="Shen B."/>
        </authorList>
    </citation>
    <scope>NUCLEOTIDE SEQUENCE [LARGE SCALE GENOMIC DNA]</scope>
    <source>
        <strain evidence="6 7">NPDC020979</strain>
    </source>
</reference>
<evidence type="ECO:0000259" key="5">
    <source>
        <dbReference type="Pfam" id="PF03466"/>
    </source>
</evidence>
<evidence type="ECO:0000313" key="6">
    <source>
        <dbReference type="EMBL" id="MFI0909805.1"/>
    </source>
</evidence>
<dbReference type="Proteomes" id="UP001611162">
    <property type="component" value="Unassembled WGS sequence"/>
</dbReference>
<proteinExistence type="inferred from homology"/>
<keyword evidence="3" id="KW-0238">DNA-binding</keyword>
<evidence type="ECO:0000256" key="1">
    <source>
        <dbReference type="ARBA" id="ARBA00009437"/>
    </source>
</evidence>
<dbReference type="PANTHER" id="PTHR30346">
    <property type="entry name" value="TRANSCRIPTIONAL DUAL REGULATOR HCAR-RELATED"/>
    <property type="match status" value="1"/>
</dbReference>
<sequence>MPDSPPTTAPHTTRPVRFGIHGSPHLAIGIITAAGHSPQEVEFVPYDVAEPFRPLRERALDIMIVKYALAEPDVAVSRPVAHDGRALIVGADHPLADRETVSIEEAAVYDAFRCPGDFPAYVWDEVVPPRTPSGRPIRRVHPMTTVEAMIDLLATTRAVHVSFQSLEASLPSHIKAVPVHDLPPAPVTLAWLRDGELPPQAAALVADAERSIAP</sequence>
<keyword evidence="7" id="KW-1185">Reference proteome</keyword>
<evidence type="ECO:0000313" key="7">
    <source>
        <dbReference type="Proteomes" id="UP001611162"/>
    </source>
</evidence>
<evidence type="ECO:0000256" key="2">
    <source>
        <dbReference type="ARBA" id="ARBA00023015"/>
    </source>
</evidence>
<protein>
    <submittedName>
        <fullName evidence="6">LysR substrate-binding domain-containing protein</fullName>
    </submittedName>
</protein>
<comment type="similarity">
    <text evidence="1">Belongs to the LysR transcriptional regulatory family.</text>
</comment>
<dbReference type="CDD" id="cd05466">
    <property type="entry name" value="PBP2_LTTR_substrate"/>
    <property type="match status" value="1"/>
</dbReference>
<dbReference type="RefSeq" id="WP_397612208.1">
    <property type="nucleotide sequence ID" value="NZ_JBIRRB010000001.1"/>
</dbReference>
<evidence type="ECO:0000256" key="3">
    <source>
        <dbReference type="ARBA" id="ARBA00023125"/>
    </source>
</evidence>
<organism evidence="6 7">
    <name type="scientific">Streptomyces abikoensis</name>
    <dbReference type="NCBI Taxonomy" id="97398"/>
    <lineage>
        <taxon>Bacteria</taxon>
        <taxon>Bacillati</taxon>
        <taxon>Actinomycetota</taxon>
        <taxon>Actinomycetes</taxon>
        <taxon>Kitasatosporales</taxon>
        <taxon>Streptomycetaceae</taxon>
        <taxon>Streptomyces</taxon>
    </lineage>
</organism>
<gene>
    <name evidence="6" type="ORF">ACH4TF_05025</name>
</gene>
<name>A0ABW7SZ16_9ACTN</name>
<keyword evidence="2" id="KW-0805">Transcription regulation</keyword>
<feature type="domain" description="LysR substrate-binding" evidence="5">
    <location>
        <begin position="40"/>
        <end position="206"/>
    </location>
</feature>
<keyword evidence="4" id="KW-0804">Transcription</keyword>
<dbReference type="PANTHER" id="PTHR30346:SF0">
    <property type="entry name" value="HCA OPERON TRANSCRIPTIONAL ACTIVATOR HCAR"/>
    <property type="match status" value="1"/>
</dbReference>
<dbReference type="Gene3D" id="3.40.190.10">
    <property type="entry name" value="Periplasmic binding protein-like II"/>
    <property type="match status" value="2"/>
</dbReference>
<dbReference type="EMBL" id="JBIRRB010000001">
    <property type="protein sequence ID" value="MFI0909805.1"/>
    <property type="molecule type" value="Genomic_DNA"/>
</dbReference>